<sequence>MLLIPDHESGALSLVHLSLSYRDARAAVVRRNTDAHGCKTILRISKFEEHKTMDLKLDFGEDLVVLGGATGRGMEMEGVLDWGEWAHVVFSGGTEGRGEVDSWGGWLWEEEEMDL</sequence>
<dbReference type="EMBL" id="JAULSU010000007">
    <property type="protein sequence ID" value="KAK0611392.1"/>
    <property type="molecule type" value="Genomic_DNA"/>
</dbReference>
<comment type="caution">
    <text evidence="1">The sequence shown here is derived from an EMBL/GenBank/DDBJ whole genome shotgun (WGS) entry which is preliminary data.</text>
</comment>
<name>A0AA39THI9_9PEZI</name>
<reference evidence="1" key="1">
    <citation type="submission" date="2023-06" db="EMBL/GenBank/DDBJ databases">
        <title>Genome-scale phylogeny and comparative genomics of the fungal order Sordariales.</title>
        <authorList>
            <consortium name="Lawrence Berkeley National Laboratory"/>
            <person name="Hensen N."/>
            <person name="Bonometti L."/>
            <person name="Westerberg I."/>
            <person name="Brannstrom I.O."/>
            <person name="Guillou S."/>
            <person name="Cros-Aarteil S."/>
            <person name="Calhoun S."/>
            <person name="Haridas S."/>
            <person name="Kuo A."/>
            <person name="Mondo S."/>
            <person name="Pangilinan J."/>
            <person name="Riley R."/>
            <person name="Labutti K."/>
            <person name="Andreopoulos B."/>
            <person name="Lipzen A."/>
            <person name="Chen C."/>
            <person name="Yanf M."/>
            <person name="Daum C."/>
            <person name="Ng V."/>
            <person name="Clum A."/>
            <person name="Steindorff A."/>
            <person name="Ohm R."/>
            <person name="Martin F."/>
            <person name="Silar P."/>
            <person name="Natvig D."/>
            <person name="Lalanne C."/>
            <person name="Gautier V."/>
            <person name="Ament-Velasquez S.L."/>
            <person name="Kruys A."/>
            <person name="Hutchinson M.I."/>
            <person name="Powell A.J."/>
            <person name="Barry K."/>
            <person name="Miller A.N."/>
            <person name="Grigoriev I.V."/>
            <person name="Debuchy R."/>
            <person name="Gladieux P."/>
            <person name="Thoren M.H."/>
            <person name="Johannesson H."/>
        </authorList>
    </citation>
    <scope>NUCLEOTIDE SEQUENCE</scope>
    <source>
        <strain evidence="1">CBS 606.72</strain>
    </source>
</reference>
<dbReference type="AlphaFoldDB" id="A0AA39THI9"/>
<organism evidence="1 2">
    <name type="scientific">Immersiella caudata</name>
    <dbReference type="NCBI Taxonomy" id="314043"/>
    <lineage>
        <taxon>Eukaryota</taxon>
        <taxon>Fungi</taxon>
        <taxon>Dikarya</taxon>
        <taxon>Ascomycota</taxon>
        <taxon>Pezizomycotina</taxon>
        <taxon>Sordariomycetes</taxon>
        <taxon>Sordariomycetidae</taxon>
        <taxon>Sordariales</taxon>
        <taxon>Lasiosphaeriaceae</taxon>
        <taxon>Immersiella</taxon>
    </lineage>
</organism>
<protein>
    <submittedName>
        <fullName evidence="1">Uncharacterized protein</fullName>
    </submittedName>
</protein>
<accession>A0AA39THI9</accession>
<evidence type="ECO:0000313" key="1">
    <source>
        <dbReference type="EMBL" id="KAK0611392.1"/>
    </source>
</evidence>
<proteinExistence type="predicted"/>
<gene>
    <name evidence="1" type="ORF">B0T14DRAFT_500504</name>
</gene>
<keyword evidence="2" id="KW-1185">Reference proteome</keyword>
<evidence type="ECO:0000313" key="2">
    <source>
        <dbReference type="Proteomes" id="UP001175000"/>
    </source>
</evidence>
<dbReference type="Proteomes" id="UP001175000">
    <property type="component" value="Unassembled WGS sequence"/>
</dbReference>